<evidence type="ECO:0000313" key="1">
    <source>
        <dbReference type="EMBL" id="GAG10384.1"/>
    </source>
</evidence>
<proteinExistence type="predicted"/>
<accession>X0UX04</accession>
<dbReference type="AlphaFoldDB" id="X0UX04"/>
<name>X0UX04_9ZZZZ</name>
<sequence length="36" mass="4243">MSQEDSYKKEIGGREYEMFMLPPIMSNDLLMDAIKM</sequence>
<gene>
    <name evidence="1" type="ORF">S01H1_42895</name>
</gene>
<comment type="caution">
    <text evidence="1">The sequence shown here is derived from an EMBL/GenBank/DDBJ whole genome shotgun (WGS) entry which is preliminary data.</text>
</comment>
<protein>
    <submittedName>
        <fullName evidence="1">Uncharacterized protein</fullName>
    </submittedName>
</protein>
<feature type="non-terminal residue" evidence="1">
    <location>
        <position position="36"/>
    </location>
</feature>
<dbReference type="EMBL" id="BARS01027299">
    <property type="protein sequence ID" value="GAG10384.1"/>
    <property type="molecule type" value="Genomic_DNA"/>
</dbReference>
<reference evidence="1" key="1">
    <citation type="journal article" date="2014" name="Front. Microbiol.">
        <title>High frequency of phylogenetically diverse reductive dehalogenase-homologous genes in deep subseafloor sedimentary metagenomes.</title>
        <authorList>
            <person name="Kawai M."/>
            <person name="Futagami T."/>
            <person name="Toyoda A."/>
            <person name="Takaki Y."/>
            <person name="Nishi S."/>
            <person name="Hori S."/>
            <person name="Arai W."/>
            <person name="Tsubouchi T."/>
            <person name="Morono Y."/>
            <person name="Uchiyama I."/>
            <person name="Ito T."/>
            <person name="Fujiyama A."/>
            <person name="Inagaki F."/>
            <person name="Takami H."/>
        </authorList>
    </citation>
    <scope>NUCLEOTIDE SEQUENCE</scope>
    <source>
        <strain evidence="1">Expedition CK06-06</strain>
    </source>
</reference>
<organism evidence="1">
    <name type="scientific">marine sediment metagenome</name>
    <dbReference type="NCBI Taxonomy" id="412755"/>
    <lineage>
        <taxon>unclassified sequences</taxon>
        <taxon>metagenomes</taxon>
        <taxon>ecological metagenomes</taxon>
    </lineage>
</organism>